<dbReference type="GO" id="GO:0016491">
    <property type="term" value="F:oxidoreductase activity"/>
    <property type="evidence" value="ECO:0007669"/>
    <property type="project" value="TreeGrafter"/>
</dbReference>
<dbReference type="EMBL" id="ML977019">
    <property type="protein sequence ID" value="KAF1951230.1"/>
    <property type="molecule type" value="Genomic_DNA"/>
</dbReference>
<sequence>MSTTYKALIHESTDSTTLTLKDLPIPSPLSTGSVLVQPLFSNLASYARCLEDGKYMRPISFPFVPGHSCVARIEAVPPDATKLKPGDIVWVDSLIVSRDDPDAQFLIGFWNGTTPGPQKLSKEVWSNGCFAEKVVVPLENCFVLPPSLFQAKNEGGLGYEVKDMAALSFILVCFAGLVEAGVGVGKTVIIAPATGKFSGGAVLAALALGAKVVAASRNAEKLATLYSLPYATERLSTVQMTGDTDTDAAALLKATGGDGRGAHLFMDVTPPLPTTTTPTHFTAALRALR</sequence>
<protein>
    <submittedName>
        <fullName evidence="2">GroES-like protein</fullName>
    </submittedName>
</protein>
<evidence type="ECO:0000259" key="1">
    <source>
        <dbReference type="Pfam" id="PF08240"/>
    </source>
</evidence>
<dbReference type="Gene3D" id="3.90.180.10">
    <property type="entry name" value="Medium-chain alcohol dehydrogenases, catalytic domain"/>
    <property type="match status" value="1"/>
</dbReference>
<dbReference type="SUPFAM" id="SSF50129">
    <property type="entry name" value="GroES-like"/>
    <property type="match status" value="1"/>
</dbReference>
<evidence type="ECO:0000313" key="2">
    <source>
        <dbReference type="EMBL" id="KAF1951230.1"/>
    </source>
</evidence>
<reference evidence="2" key="1">
    <citation type="journal article" date="2020" name="Stud. Mycol.">
        <title>101 Dothideomycetes genomes: a test case for predicting lifestyles and emergence of pathogens.</title>
        <authorList>
            <person name="Haridas S."/>
            <person name="Albert R."/>
            <person name="Binder M."/>
            <person name="Bloem J."/>
            <person name="Labutti K."/>
            <person name="Salamov A."/>
            <person name="Andreopoulos B."/>
            <person name="Baker S."/>
            <person name="Barry K."/>
            <person name="Bills G."/>
            <person name="Bluhm B."/>
            <person name="Cannon C."/>
            <person name="Castanera R."/>
            <person name="Culley D."/>
            <person name="Daum C."/>
            <person name="Ezra D."/>
            <person name="Gonzalez J."/>
            <person name="Henrissat B."/>
            <person name="Kuo A."/>
            <person name="Liang C."/>
            <person name="Lipzen A."/>
            <person name="Lutzoni F."/>
            <person name="Magnuson J."/>
            <person name="Mondo S."/>
            <person name="Nolan M."/>
            <person name="Ohm R."/>
            <person name="Pangilinan J."/>
            <person name="Park H.-J."/>
            <person name="Ramirez L."/>
            <person name="Alfaro M."/>
            <person name="Sun H."/>
            <person name="Tritt A."/>
            <person name="Yoshinaga Y."/>
            <person name="Zwiers L.-H."/>
            <person name="Turgeon B."/>
            <person name="Goodwin S."/>
            <person name="Spatafora J."/>
            <person name="Crous P."/>
            <person name="Grigoriev I."/>
        </authorList>
    </citation>
    <scope>NUCLEOTIDE SEQUENCE</scope>
    <source>
        <strain evidence="2">CBS 675.92</strain>
    </source>
</reference>
<organism evidence="2 3">
    <name type="scientific">Byssothecium circinans</name>
    <dbReference type="NCBI Taxonomy" id="147558"/>
    <lineage>
        <taxon>Eukaryota</taxon>
        <taxon>Fungi</taxon>
        <taxon>Dikarya</taxon>
        <taxon>Ascomycota</taxon>
        <taxon>Pezizomycotina</taxon>
        <taxon>Dothideomycetes</taxon>
        <taxon>Pleosporomycetidae</taxon>
        <taxon>Pleosporales</taxon>
        <taxon>Massarineae</taxon>
        <taxon>Massarinaceae</taxon>
        <taxon>Byssothecium</taxon>
    </lineage>
</organism>
<dbReference type="Proteomes" id="UP000800035">
    <property type="component" value="Unassembled WGS sequence"/>
</dbReference>
<feature type="domain" description="Alcohol dehydrogenase-like N-terminal" evidence="1">
    <location>
        <begin position="53"/>
        <end position="145"/>
    </location>
</feature>
<dbReference type="PANTHER" id="PTHR43677:SF4">
    <property type="entry name" value="QUINONE OXIDOREDUCTASE-LIKE PROTEIN 2"/>
    <property type="match status" value="1"/>
</dbReference>
<dbReference type="AlphaFoldDB" id="A0A6A5TGD3"/>
<dbReference type="PANTHER" id="PTHR43677">
    <property type="entry name" value="SHORT-CHAIN DEHYDROGENASE/REDUCTASE"/>
    <property type="match status" value="1"/>
</dbReference>
<dbReference type="InterPro" id="IPR051397">
    <property type="entry name" value="Zn-ADH-like_protein"/>
</dbReference>
<dbReference type="Gene3D" id="3.40.50.720">
    <property type="entry name" value="NAD(P)-binding Rossmann-like Domain"/>
    <property type="match status" value="1"/>
</dbReference>
<proteinExistence type="predicted"/>
<accession>A0A6A5TGD3</accession>
<dbReference type="InterPro" id="IPR011032">
    <property type="entry name" value="GroES-like_sf"/>
</dbReference>
<dbReference type="OrthoDB" id="5407715at2759"/>
<evidence type="ECO:0000313" key="3">
    <source>
        <dbReference type="Proteomes" id="UP000800035"/>
    </source>
</evidence>
<dbReference type="GO" id="GO:0005739">
    <property type="term" value="C:mitochondrion"/>
    <property type="evidence" value="ECO:0007669"/>
    <property type="project" value="TreeGrafter"/>
</dbReference>
<name>A0A6A5TGD3_9PLEO</name>
<dbReference type="InterPro" id="IPR013154">
    <property type="entry name" value="ADH-like_N"/>
</dbReference>
<dbReference type="InterPro" id="IPR036291">
    <property type="entry name" value="NAD(P)-bd_dom_sf"/>
</dbReference>
<dbReference type="SUPFAM" id="SSF51735">
    <property type="entry name" value="NAD(P)-binding Rossmann-fold domains"/>
    <property type="match status" value="1"/>
</dbReference>
<keyword evidence="3" id="KW-1185">Reference proteome</keyword>
<dbReference type="Pfam" id="PF08240">
    <property type="entry name" value="ADH_N"/>
    <property type="match status" value="1"/>
</dbReference>
<gene>
    <name evidence="2" type="ORF">CC80DRAFT_496261</name>
</gene>